<protein>
    <submittedName>
        <fullName evidence="11">RNA polymerase sigma-54 factor</fullName>
    </submittedName>
</protein>
<feature type="domain" description="RNA polymerase sigma factor 54 DNA-binding" evidence="9">
    <location>
        <begin position="297"/>
        <end position="456"/>
    </location>
</feature>
<keyword evidence="3" id="KW-0808">Transferase</keyword>
<evidence type="ECO:0000256" key="8">
    <source>
        <dbReference type="ARBA" id="ARBA00023163"/>
    </source>
</evidence>
<dbReference type="STRING" id="1121305.CLCOL_12110"/>
<gene>
    <name evidence="11" type="primary">rpoN</name>
    <name evidence="11" type="ORF">CLCOL_12110</name>
</gene>
<dbReference type="Pfam" id="PF04552">
    <property type="entry name" value="Sigma54_DBD"/>
    <property type="match status" value="1"/>
</dbReference>
<evidence type="ECO:0000256" key="1">
    <source>
        <dbReference type="ARBA" id="ARBA00008798"/>
    </source>
</evidence>
<keyword evidence="2" id="KW-0240">DNA-directed RNA polymerase</keyword>
<organism evidence="11 12">
    <name type="scientific">Clostridium colicanis DSM 13634</name>
    <dbReference type="NCBI Taxonomy" id="1121305"/>
    <lineage>
        <taxon>Bacteria</taxon>
        <taxon>Bacillati</taxon>
        <taxon>Bacillota</taxon>
        <taxon>Clostridia</taxon>
        <taxon>Eubacteriales</taxon>
        <taxon>Clostridiaceae</taxon>
        <taxon>Clostridium</taxon>
    </lineage>
</organism>
<sequence length="457" mass="53323">MKMGFNLSLTQEQKLIMTQQMQLSVKLLQMSNFEIQSYIEKELQENPVLDAEYKKNDVEKPKEEIDYKSFLKYLEFDDYGNGSYSREKSEDEVSPFNFISAKKSLKEFLMEQIVELNEDDFIKAICKYMIENIDSRGYLDITLEEIEEDLAISKELAESCLKIVQSLEPHGIGARDLKECLKIQLLAKGFQDENLYKIVDNYLEMIAENKYNIIAKELKIDVKNAQKYGDLIKSLEPKPSRGFFTGEETKYIIPEAYIRKINGEYCIIMNDASIPKLNINQLYKQIINNEDDKNTVKFVKDKLNSAVFLIKSIRQRENTIYNILGKIIEIQKDYFDYGEAFLKPMTLKEIADSLGIHESTVSRAIREKYIHTERGTIKIKDLFTTGISRVDGFEDISTKIIKKEIEDLINKEDKRKPLSDQKICDLLKEKDIDISRRTVAKYREEMGIKSSSKRKRF</sequence>
<dbReference type="GO" id="GO:0016987">
    <property type="term" value="F:sigma factor activity"/>
    <property type="evidence" value="ECO:0007669"/>
    <property type="project" value="UniProtKB-KW"/>
</dbReference>
<evidence type="ECO:0000256" key="5">
    <source>
        <dbReference type="ARBA" id="ARBA00023015"/>
    </source>
</evidence>
<evidence type="ECO:0000313" key="11">
    <source>
        <dbReference type="EMBL" id="KYH29075.1"/>
    </source>
</evidence>
<evidence type="ECO:0000256" key="4">
    <source>
        <dbReference type="ARBA" id="ARBA00022695"/>
    </source>
</evidence>
<keyword evidence="4" id="KW-0548">Nucleotidyltransferase</keyword>
<keyword evidence="8" id="KW-0804">Transcription</keyword>
<dbReference type="InterPro" id="IPR000394">
    <property type="entry name" value="RNA_pol_sigma_54"/>
</dbReference>
<keyword evidence="7" id="KW-0238">DNA-binding</keyword>
<evidence type="ECO:0000259" key="10">
    <source>
        <dbReference type="Pfam" id="PF04963"/>
    </source>
</evidence>
<evidence type="ECO:0000256" key="3">
    <source>
        <dbReference type="ARBA" id="ARBA00022679"/>
    </source>
</evidence>
<dbReference type="Gene3D" id="1.10.10.60">
    <property type="entry name" value="Homeodomain-like"/>
    <property type="match status" value="1"/>
</dbReference>
<dbReference type="Pfam" id="PF00309">
    <property type="entry name" value="Sigma54_AID"/>
    <property type="match status" value="1"/>
</dbReference>
<comment type="similarity">
    <text evidence="1">Belongs to the sigma-54 factor family.</text>
</comment>
<evidence type="ECO:0000256" key="2">
    <source>
        <dbReference type="ARBA" id="ARBA00022478"/>
    </source>
</evidence>
<dbReference type="PANTHER" id="PTHR32248:SF4">
    <property type="entry name" value="RNA POLYMERASE SIGMA-54 FACTOR"/>
    <property type="match status" value="1"/>
</dbReference>
<dbReference type="InterPro" id="IPR038709">
    <property type="entry name" value="RpoN_core-bd_sf"/>
</dbReference>
<dbReference type="PIRSF" id="PIRSF000774">
    <property type="entry name" value="RpoN"/>
    <property type="match status" value="1"/>
</dbReference>
<evidence type="ECO:0000259" key="9">
    <source>
        <dbReference type="Pfam" id="PF04552"/>
    </source>
</evidence>
<keyword evidence="12" id="KW-1185">Reference proteome</keyword>
<dbReference type="GO" id="GO:0001216">
    <property type="term" value="F:DNA-binding transcription activator activity"/>
    <property type="evidence" value="ECO:0007669"/>
    <property type="project" value="InterPro"/>
</dbReference>
<dbReference type="SUPFAM" id="SSF46785">
    <property type="entry name" value="Winged helix' DNA-binding domain"/>
    <property type="match status" value="1"/>
</dbReference>
<name>A0A151AN90_9CLOT</name>
<reference evidence="11 12" key="1">
    <citation type="submission" date="2016-02" db="EMBL/GenBank/DDBJ databases">
        <title>Genome sequence of Clostridium colicanis DSM 13634.</title>
        <authorList>
            <person name="Poehlein A."/>
            <person name="Daniel R."/>
        </authorList>
    </citation>
    <scope>NUCLEOTIDE SEQUENCE [LARGE SCALE GENOMIC DNA]</scope>
    <source>
        <strain evidence="11 12">DSM 13634</strain>
    </source>
</reference>
<feature type="domain" description="RNA polymerase sigma factor 54 core-binding" evidence="10">
    <location>
        <begin position="97"/>
        <end position="283"/>
    </location>
</feature>
<dbReference type="AlphaFoldDB" id="A0A151AN90"/>
<accession>A0A151AN90</accession>
<dbReference type="PRINTS" id="PR00045">
    <property type="entry name" value="SIGMA54FCT"/>
</dbReference>
<keyword evidence="6" id="KW-0731">Sigma factor</keyword>
<evidence type="ECO:0000313" key="12">
    <source>
        <dbReference type="Proteomes" id="UP000075374"/>
    </source>
</evidence>
<dbReference type="Gene3D" id="1.10.10.1330">
    <property type="entry name" value="RNA polymerase sigma-54 factor, core-binding domain"/>
    <property type="match status" value="1"/>
</dbReference>
<comment type="caution">
    <text evidence="11">The sequence shown here is derived from an EMBL/GenBank/DDBJ whole genome shotgun (WGS) entry which is preliminary data.</text>
</comment>
<dbReference type="PROSITE" id="PS00717">
    <property type="entry name" value="SIGMA54_1"/>
    <property type="match status" value="1"/>
</dbReference>
<dbReference type="Proteomes" id="UP000075374">
    <property type="component" value="Unassembled WGS sequence"/>
</dbReference>
<dbReference type="PANTHER" id="PTHR32248">
    <property type="entry name" value="RNA POLYMERASE SIGMA-54 FACTOR"/>
    <property type="match status" value="1"/>
</dbReference>
<evidence type="ECO:0000256" key="6">
    <source>
        <dbReference type="ARBA" id="ARBA00023082"/>
    </source>
</evidence>
<keyword evidence="5" id="KW-0805">Transcription regulation</keyword>
<dbReference type="Pfam" id="PF04963">
    <property type="entry name" value="Sigma54_CBD"/>
    <property type="match status" value="1"/>
</dbReference>
<dbReference type="NCBIfam" id="TIGR02395">
    <property type="entry name" value="rpoN_sigma"/>
    <property type="match status" value="1"/>
</dbReference>
<dbReference type="GO" id="GO:0003677">
    <property type="term" value="F:DNA binding"/>
    <property type="evidence" value="ECO:0007669"/>
    <property type="project" value="UniProtKB-KW"/>
</dbReference>
<dbReference type="InterPro" id="IPR007634">
    <property type="entry name" value="RNA_pol_sigma_54_DNA-bd"/>
</dbReference>
<dbReference type="GO" id="GO:0000428">
    <property type="term" value="C:DNA-directed RNA polymerase complex"/>
    <property type="evidence" value="ECO:0007669"/>
    <property type="project" value="UniProtKB-KW"/>
</dbReference>
<dbReference type="GO" id="GO:0006352">
    <property type="term" value="P:DNA-templated transcription initiation"/>
    <property type="evidence" value="ECO:0007669"/>
    <property type="project" value="InterPro"/>
</dbReference>
<dbReference type="GO" id="GO:0016779">
    <property type="term" value="F:nucleotidyltransferase activity"/>
    <property type="evidence" value="ECO:0007669"/>
    <property type="project" value="UniProtKB-KW"/>
</dbReference>
<dbReference type="PATRIC" id="fig|1121305.3.peg.1213"/>
<dbReference type="InterPro" id="IPR007046">
    <property type="entry name" value="RNA_pol_sigma_54_core-bd"/>
</dbReference>
<dbReference type="PROSITE" id="PS50044">
    <property type="entry name" value="SIGMA54_3"/>
    <property type="match status" value="1"/>
</dbReference>
<evidence type="ECO:0000256" key="7">
    <source>
        <dbReference type="ARBA" id="ARBA00023125"/>
    </source>
</evidence>
<dbReference type="EMBL" id="LTBB01000005">
    <property type="protein sequence ID" value="KYH29075.1"/>
    <property type="molecule type" value="Genomic_DNA"/>
</dbReference>
<proteinExistence type="inferred from homology"/>
<dbReference type="PROSITE" id="PS00718">
    <property type="entry name" value="SIGMA54_2"/>
    <property type="match status" value="1"/>
</dbReference>
<dbReference type="InterPro" id="IPR036390">
    <property type="entry name" value="WH_DNA-bd_sf"/>
</dbReference>